<accession>A0ABW4FC64</accession>
<gene>
    <name evidence="1" type="ORF">ACFSCY_00445</name>
</gene>
<dbReference type="EMBL" id="JBHUCP010000001">
    <property type="protein sequence ID" value="MFD1527908.1"/>
    <property type="molecule type" value="Genomic_DNA"/>
</dbReference>
<dbReference type="SUPFAM" id="SSF53335">
    <property type="entry name" value="S-adenosyl-L-methionine-dependent methyltransferases"/>
    <property type="match status" value="1"/>
</dbReference>
<dbReference type="Gene3D" id="3.40.50.150">
    <property type="entry name" value="Vaccinia Virus protein VP39"/>
    <property type="match status" value="1"/>
</dbReference>
<evidence type="ECO:0000313" key="2">
    <source>
        <dbReference type="Proteomes" id="UP001597145"/>
    </source>
</evidence>
<dbReference type="RefSeq" id="WP_343971826.1">
    <property type="nucleotide sequence ID" value="NZ_BAAAJG010000003.1"/>
</dbReference>
<comment type="caution">
    <text evidence="1">The sequence shown here is derived from an EMBL/GenBank/DDBJ whole genome shotgun (WGS) entry which is preliminary data.</text>
</comment>
<evidence type="ECO:0008006" key="3">
    <source>
        <dbReference type="Google" id="ProtNLM"/>
    </source>
</evidence>
<name>A0ABW4FC64_9PSEU</name>
<reference evidence="2" key="1">
    <citation type="journal article" date="2019" name="Int. J. Syst. Evol. Microbiol.">
        <title>The Global Catalogue of Microorganisms (GCM) 10K type strain sequencing project: providing services to taxonomists for standard genome sequencing and annotation.</title>
        <authorList>
            <consortium name="The Broad Institute Genomics Platform"/>
            <consortium name="The Broad Institute Genome Sequencing Center for Infectious Disease"/>
            <person name="Wu L."/>
            <person name="Ma J."/>
        </authorList>
    </citation>
    <scope>NUCLEOTIDE SEQUENCE [LARGE SCALE GENOMIC DNA]</scope>
    <source>
        <strain evidence="2">JCM 12165</strain>
    </source>
</reference>
<sequence>MTDWKRWHDPYDDPQSPLSGRLRAVQHQIGFALDRAAPGPVRLLSLCAGEGRDVLPVLAEHPRGADVTGRLVELDPGLCAAARSAAPPAIEAVQGDAGTTALCAGAAPADVLLLCGIFGNIPDADVARTVAATPSLLATGGTVIWTRHTWAPDLTPLVRAWFFEAGVEAISFVTAGRWAVGAGVLRTASMPLEAHARLFAFNR</sequence>
<protein>
    <recommendedName>
        <fullName evidence="3">Methyltransferase</fullName>
    </recommendedName>
</protein>
<dbReference type="InterPro" id="IPR029063">
    <property type="entry name" value="SAM-dependent_MTases_sf"/>
</dbReference>
<dbReference type="Proteomes" id="UP001597145">
    <property type="component" value="Unassembled WGS sequence"/>
</dbReference>
<evidence type="ECO:0000313" key="1">
    <source>
        <dbReference type="EMBL" id="MFD1527908.1"/>
    </source>
</evidence>
<organism evidence="1 2">
    <name type="scientific">Pseudonocardia aurantiaca</name>
    <dbReference type="NCBI Taxonomy" id="75290"/>
    <lineage>
        <taxon>Bacteria</taxon>
        <taxon>Bacillati</taxon>
        <taxon>Actinomycetota</taxon>
        <taxon>Actinomycetes</taxon>
        <taxon>Pseudonocardiales</taxon>
        <taxon>Pseudonocardiaceae</taxon>
        <taxon>Pseudonocardia</taxon>
    </lineage>
</organism>
<proteinExistence type="predicted"/>
<keyword evidence="2" id="KW-1185">Reference proteome</keyword>